<dbReference type="InterPro" id="IPR045028">
    <property type="entry name" value="DinG/Rad3-like"/>
</dbReference>
<feature type="domain" description="Helicase ATP-binding" evidence="11">
    <location>
        <begin position="7"/>
        <end position="309"/>
    </location>
</feature>
<dbReference type="GO" id="GO:0003677">
    <property type="term" value="F:DNA binding"/>
    <property type="evidence" value="ECO:0007669"/>
    <property type="project" value="InterPro"/>
</dbReference>
<dbReference type="EMBL" id="JPQZ01000117">
    <property type="protein sequence ID" value="KKO74110.1"/>
    <property type="molecule type" value="Genomic_DNA"/>
</dbReference>
<evidence type="ECO:0000256" key="8">
    <source>
        <dbReference type="ARBA" id="ARBA00023235"/>
    </source>
</evidence>
<dbReference type="PROSITE" id="PS00690">
    <property type="entry name" value="DEAH_ATP_HELICASE"/>
    <property type="match status" value="1"/>
</dbReference>
<dbReference type="OrthoDB" id="272481at2759"/>
<dbReference type="Pfam" id="PF06733">
    <property type="entry name" value="DEAD_2"/>
    <property type="match status" value="1"/>
</dbReference>
<dbReference type="InterPro" id="IPR002464">
    <property type="entry name" value="DNA/RNA_helicase_DEAH_CS"/>
</dbReference>
<dbReference type="VEuPathDB" id="MicrosporidiaDB:AAJ76_1170005013"/>
<evidence type="ECO:0000313" key="13">
    <source>
        <dbReference type="Proteomes" id="UP000034350"/>
    </source>
</evidence>
<keyword evidence="8" id="KW-0413">Isomerase</keyword>
<keyword evidence="3" id="KW-0378">Hydrolase</keyword>
<evidence type="ECO:0000256" key="2">
    <source>
        <dbReference type="ARBA" id="ARBA00022741"/>
    </source>
</evidence>
<organism evidence="12 13">
    <name type="scientific">Vairimorpha ceranae</name>
    <dbReference type="NCBI Taxonomy" id="40302"/>
    <lineage>
        <taxon>Eukaryota</taxon>
        <taxon>Fungi</taxon>
        <taxon>Fungi incertae sedis</taxon>
        <taxon>Microsporidia</taxon>
        <taxon>Nosematidae</taxon>
        <taxon>Vairimorpha</taxon>
    </lineage>
</organism>
<evidence type="ECO:0000256" key="7">
    <source>
        <dbReference type="ARBA" id="ARBA00023014"/>
    </source>
</evidence>
<keyword evidence="5" id="KW-0067">ATP-binding</keyword>
<dbReference type="SMART" id="SM00488">
    <property type="entry name" value="DEXDc2"/>
    <property type="match status" value="1"/>
</dbReference>
<keyword evidence="6" id="KW-0408">Iron</keyword>
<dbReference type="VEuPathDB" id="MicrosporidiaDB:NCER_101193"/>
<dbReference type="InterPro" id="IPR010614">
    <property type="entry name" value="RAD3-like_helicase_DEAD"/>
</dbReference>
<comment type="catalytic activity">
    <reaction evidence="10">
        <text>ATP + H2O = ADP + phosphate + H(+)</text>
        <dbReference type="Rhea" id="RHEA:13065"/>
        <dbReference type="ChEBI" id="CHEBI:15377"/>
        <dbReference type="ChEBI" id="CHEBI:15378"/>
        <dbReference type="ChEBI" id="CHEBI:30616"/>
        <dbReference type="ChEBI" id="CHEBI:43474"/>
        <dbReference type="ChEBI" id="CHEBI:456216"/>
        <dbReference type="EC" id="5.6.2.3"/>
    </reaction>
</comment>
<dbReference type="SMART" id="SM00491">
    <property type="entry name" value="HELICc2"/>
    <property type="match status" value="1"/>
</dbReference>
<dbReference type="GO" id="GO:0043139">
    <property type="term" value="F:5'-3' DNA helicase activity"/>
    <property type="evidence" value="ECO:0007669"/>
    <property type="project" value="UniProtKB-EC"/>
</dbReference>
<comment type="caution">
    <text evidence="12">The sequence shown here is derived from an EMBL/GenBank/DDBJ whole genome shotgun (WGS) entry which is preliminary data.</text>
</comment>
<dbReference type="GO" id="GO:0005524">
    <property type="term" value="F:ATP binding"/>
    <property type="evidence" value="ECO:0007669"/>
    <property type="project" value="UniProtKB-KW"/>
</dbReference>
<dbReference type="GO" id="GO:0046872">
    <property type="term" value="F:metal ion binding"/>
    <property type="evidence" value="ECO:0007669"/>
    <property type="project" value="UniProtKB-KW"/>
</dbReference>
<dbReference type="SMART" id="SM00487">
    <property type="entry name" value="DEXDc"/>
    <property type="match status" value="1"/>
</dbReference>
<dbReference type="AlphaFoldDB" id="A0A0F9WB15"/>
<dbReference type="InterPro" id="IPR027417">
    <property type="entry name" value="P-loop_NTPase"/>
</dbReference>
<evidence type="ECO:0000256" key="9">
    <source>
        <dbReference type="ARBA" id="ARBA00044969"/>
    </source>
</evidence>
<dbReference type="EC" id="5.6.2.3" evidence="9"/>
<dbReference type="InterPro" id="IPR006555">
    <property type="entry name" value="ATP-dep_Helicase_C"/>
</dbReference>
<dbReference type="GO" id="GO:0006289">
    <property type="term" value="P:nucleotide-excision repair"/>
    <property type="evidence" value="ECO:0007669"/>
    <property type="project" value="TreeGrafter"/>
</dbReference>
<dbReference type="SUPFAM" id="SSF52540">
    <property type="entry name" value="P-loop containing nucleoside triphosphate hydrolases"/>
    <property type="match status" value="1"/>
</dbReference>
<dbReference type="GO" id="GO:0005634">
    <property type="term" value="C:nucleus"/>
    <property type="evidence" value="ECO:0007669"/>
    <property type="project" value="TreeGrafter"/>
</dbReference>
<dbReference type="PANTHER" id="PTHR11472">
    <property type="entry name" value="DNA REPAIR DEAD HELICASE RAD3/XP-D SUBFAMILY MEMBER"/>
    <property type="match status" value="1"/>
</dbReference>
<gene>
    <name evidence="12" type="ORF">AAJ76_1170005013</name>
</gene>
<keyword evidence="1" id="KW-0479">Metal-binding</keyword>
<proteinExistence type="predicted"/>
<keyword evidence="2" id="KW-0547">Nucleotide-binding</keyword>
<dbReference type="Pfam" id="PF13307">
    <property type="entry name" value="Helicase_C_2"/>
    <property type="match status" value="1"/>
</dbReference>
<dbReference type="CDD" id="cd18788">
    <property type="entry name" value="SF2_C_XPD"/>
    <property type="match status" value="1"/>
</dbReference>
<dbReference type="GO" id="GO:1990918">
    <property type="term" value="P:double-strand break repair involved in meiotic recombination"/>
    <property type="evidence" value="ECO:0007669"/>
    <property type="project" value="TreeGrafter"/>
</dbReference>
<evidence type="ECO:0000259" key="11">
    <source>
        <dbReference type="PROSITE" id="PS51193"/>
    </source>
</evidence>
<keyword evidence="13" id="KW-1185">Reference proteome</keyword>
<sequence>MTKIKIKGISVDFPYEPYESQKQTIEKILTCMMEGSTGMIESPTGTGKSLSILCAVLAYKEHIKRNNIPLHKPPKKPLLDAVDESKQSDINELLNATQEKAENDNDFKIFICSRTHKQLDQLVQQLNKTRYKPRISILASRNQYCIHPKLQNVTDKASACSEYIKKNQCNYVNGKDRLAKRVGQNIFDIEEIVREGKRCGGCPYFAARKLADDADIIFAPYNYLLDRNVRGNTAIELSNSIIIIDEAHNIDDVCRSSGSIELTSNIIDIIVNELLNAVKKSAYLGETKGDYLILLELFRKLVFNVEKVTSFDKTNKNVKLRIRKGKNIKNELIEMTITCEFMTQFKNAIYGIEQVQDGKSLVSVSTWHIIETLDSILSPLLFSDCDVYSYAFNKCENDFQGRTFFSYNFWLMDGAYVFSPFVKQVKALILLSGTLTPFVSFSSELGHKFAHQISAPHLINDKQVLVTCLKRGHLKQELIGTYKIAESLAYLDQIARVVYDTAYKVHGHGGTLVFVPSYTFLDNLHARIKLLRLDNLFCEPKAGGINEFESILKKYHNRINEKKPVVLLCVYRGKASEGIDFKDSSARAVICVGIPYPSLVDPQIELKKEFNDKHKHFNGRRWYETQALRAVNQAVGRAIRHKDDWGIIIMLDSRYSDKRVSVQLSGWVSQFLKVHNDYESCIKSINLFLSDKSKQ</sequence>
<dbReference type="GO" id="GO:0051536">
    <property type="term" value="F:iron-sulfur cluster binding"/>
    <property type="evidence" value="ECO:0007669"/>
    <property type="project" value="UniProtKB-KW"/>
</dbReference>
<protein>
    <recommendedName>
        <fullName evidence="9">DNA 5'-3' helicase</fullName>
        <ecNumber evidence="9">5.6.2.3</ecNumber>
    </recommendedName>
</protein>
<dbReference type="InterPro" id="IPR014001">
    <property type="entry name" value="Helicase_ATP-bd"/>
</dbReference>
<evidence type="ECO:0000256" key="1">
    <source>
        <dbReference type="ARBA" id="ARBA00022723"/>
    </source>
</evidence>
<evidence type="ECO:0000256" key="6">
    <source>
        <dbReference type="ARBA" id="ARBA00023004"/>
    </source>
</evidence>
<dbReference type="GeneID" id="36318715"/>
<dbReference type="InterPro" id="IPR014013">
    <property type="entry name" value="Helic_SF1/SF2_ATP-bd_DinG/Rad3"/>
</dbReference>
<accession>A0A0F9WB15</accession>
<evidence type="ECO:0000256" key="4">
    <source>
        <dbReference type="ARBA" id="ARBA00022806"/>
    </source>
</evidence>
<evidence type="ECO:0000256" key="5">
    <source>
        <dbReference type="ARBA" id="ARBA00022840"/>
    </source>
</evidence>
<dbReference type="GO" id="GO:0016818">
    <property type="term" value="F:hydrolase activity, acting on acid anhydrides, in phosphorus-containing anhydrides"/>
    <property type="evidence" value="ECO:0007669"/>
    <property type="project" value="InterPro"/>
</dbReference>
<keyword evidence="7" id="KW-0411">Iron-sulfur</keyword>
<evidence type="ECO:0000256" key="10">
    <source>
        <dbReference type="ARBA" id="ARBA00048954"/>
    </source>
</evidence>
<name>A0A0F9WB15_9MICR</name>
<keyword evidence="4 12" id="KW-0347">Helicase</keyword>
<evidence type="ECO:0000313" key="12">
    <source>
        <dbReference type="EMBL" id="KKO74110.1"/>
    </source>
</evidence>
<dbReference type="InterPro" id="IPR006554">
    <property type="entry name" value="Helicase-like_DEXD_c2"/>
</dbReference>
<reference evidence="12 13" key="1">
    <citation type="journal article" date="2015" name="Environ. Microbiol.">
        <title>Genome analyses suggest the presence of polyploidy and recent human-driven expansions in eight global populations of the honeybee pathogen Nosema ceranae.</title>
        <authorList>
            <person name="Pelin A."/>
            <person name="Selman M."/>
            <person name="Aris-Brosou S."/>
            <person name="Farinelli L."/>
            <person name="Corradi N."/>
        </authorList>
    </citation>
    <scope>NUCLEOTIDE SEQUENCE [LARGE SCALE GENOMIC DNA]</scope>
    <source>
        <strain evidence="12 13">PA08 1199</strain>
    </source>
</reference>
<dbReference type="Gene3D" id="3.40.50.300">
    <property type="entry name" value="P-loop containing nucleotide triphosphate hydrolases"/>
    <property type="match status" value="2"/>
</dbReference>
<dbReference type="RefSeq" id="XP_024329852.1">
    <property type="nucleotide sequence ID" value="XM_024473818.1"/>
</dbReference>
<dbReference type="PANTHER" id="PTHR11472:SF47">
    <property type="entry name" value="FANCONI ANEMIA GROUP J PROTEIN"/>
    <property type="match status" value="1"/>
</dbReference>
<dbReference type="Proteomes" id="UP000034350">
    <property type="component" value="Unassembled WGS sequence"/>
</dbReference>
<evidence type="ECO:0000256" key="3">
    <source>
        <dbReference type="ARBA" id="ARBA00022801"/>
    </source>
</evidence>
<dbReference type="PROSITE" id="PS51193">
    <property type="entry name" value="HELICASE_ATP_BIND_2"/>
    <property type="match status" value="1"/>
</dbReference>
<dbReference type="VEuPathDB" id="MicrosporidiaDB:G9O61_00g015810"/>